<keyword evidence="1" id="KW-0472">Membrane</keyword>
<protein>
    <recommendedName>
        <fullName evidence="4">VanZ-like domain-containing protein</fullName>
    </recommendedName>
</protein>
<organism evidence="2 3">
    <name type="scientific">Aminobacter anthyllidis</name>
    <dbReference type="NCBI Taxonomy" id="1035067"/>
    <lineage>
        <taxon>Bacteria</taxon>
        <taxon>Pseudomonadati</taxon>
        <taxon>Pseudomonadota</taxon>
        <taxon>Alphaproteobacteria</taxon>
        <taxon>Hyphomicrobiales</taxon>
        <taxon>Phyllobacteriaceae</taxon>
        <taxon>Aminobacter</taxon>
    </lineage>
</organism>
<evidence type="ECO:0000313" key="2">
    <source>
        <dbReference type="EMBL" id="MBT1159344.1"/>
    </source>
</evidence>
<dbReference type="AlphaFoldDB" id="A0A9X1AGI1"/>
<feature type="transmembrane region" description="Helical" evidence="1">
    <location>
        <begin position="97"/>
        <end position="116"/>
    </location>
</feature>
<dbReference type="EMBL" id="JAFLWW010000011">
    <property type="protein sequence ID" value="MBT1159344.1"/>
    <property type="molecule type" value="Genomic_DNA"/>
</dbReference>
<keyword evidence="1" id="KW-0812">Transmembrane</keyword>
<reference evidence="2" key="1">
    <citation type="journal article" date="2021" name="Microorganisms">
        <title>Phylogenomic Reconstruction and Metabolic Potential of the Genus Aminobacter.</title>
        <authorList>
            <person name="Artuso I."/>
            <person name="Turrini P."/>
            <person name="Pirolo M."/>
            <person name="Lugli G.A."/>
            <person name="Ventura M."/>
            <person name="Visca P."/>
        </authorList>
    </citation>
    <scope>NUCLEOTIDE SEQUENCE</scope>
    <source>
        <strain evidence="2">LMG 26462</strain>
    </source>
</reference>
<dbReference type="Proteomes" id="UP001138921">
    <property type="component" value="Unassembled WGS sequence"/>
</dbReference>
<gene>
    <name evidence="2" type="ORF">J1C56_27610</name>
</gene>
<evidence type="ECO:0000313" key="3">
    <source>
        <dbReference type="Proteomes" id="UP001138921"/>
    </source>
</evidence>
<reference evidence="2" key="2">
    <citation type="submission" date="2021-03" db="EMBL/GenBank/DDBJ databases">
        <authorList>
            <person name="Artuso I."/>
            <person name="Turrini P."/>
            <person name="Pirolo M."/>
            <person name="Lugli G.A."/>
            <person name="Ventura M."/>
            <person name="Visca P."/>
        </authorList>
    </citation>
    <scope>NUCLEOTIDE SEQUENCE</scope>
    <source>
        <strain evidence="2">LMG 26462</strain>
    </source>
</reference>
<evidence type="ECO:0000256" key="1">
    <source>
        <dbReference type="SAM" id="Phobius"/>
    </source>
</evidence>
<accession>A0A9X1AGI1</accession>
<evidence type="ECO:0008006" key="4">
    <source>
        <dbReference type="Google" id="ProtNLM"/>
    </source>
</evidence>
<feature type="transmembrane region" description="Helical" evidence="1">
    <location>
        <begin position="45"/>
        <end position="67"/>
    </location>
</feature>
<comment type="caution">
    <text evidence="2">The sequence shown here is derived from an EMBL/GenBank/DDBJ whole genome shotgun (WGS) entry which is preliminary data.</text>
</comment>
<proteinExistence type="predicted"/>
<keyword evidence="1" id="KW-1133">Transmembrane helix</keyword>
<feature type="transmembrane region" description="Helical" evidence="1">
    <location>
        <begin position="14"/>
        <end position="33"/>
    </location>
</feature>
<dbReference type="RefSeq" id="WP_214393197.1">
    <property type="nucleotide sequence ID" value="NZ_JAFLWW010000011.1"/>
</dbReference>
<name>A0A9X1AGI1_9HYPH</name>
<feature type="transmembrane region" description="Helical" evidence="1">
    <location>
        <begin position="73"/>
        <end position="90"/>
    </location>
</feature>
<sequence>MTELRFNYVRARPFLIVVFVCEVLAILWFGLFGEQAQTQLQGFMGIDDLAMHLVAFLAASTTAFIIWTPPQPAVFLGLAAGGIEIAQIFLPDRQPSLLDLAASGLGIFAGAITYLLGRRLVGLIVPAR</sequence>
<keyword evidence="3" id="KW-1185">Reference proteome</keyword>